<keyword evidence="1" id="KW-0472">Membrane</keyword>
<keyword evidence="1" id="KW-0812">Transmembrane</keyword>
<feature type="transmembrane region" description="Helical" evidence="1">
    <location>
        <begin position="172"/>
        <end position="192"/>
    </location>
</feature>
<evidence type="ECO:0000256" key="1">
    <source>
        <dbReference type="SAM" id="Phobius"/>
    </source>
</evidence>
<dbReference type="EMBL" id="MAQB02000001">
    <property type="protein sequence ID" value="OFJ49578.1"/>
    <property type="molecule type" value="Genomic_DNA"/>
</dbReference>
<sequence>MNSQNIAATPAHERIDAVEVQERLSWPSAPATAYCDTWLMVNAGALNFKASGEHQVSVMANIGHQLLQEIAAYRPAFKWATSPAEIVGALIEETSTNPPAVPPALAMQEKWQHTAVAVKNRFRRRILRLEKHLANQVEQREDKAIAAHMAAVNASLGKSSKRSHSRAESMPYRYRIALALAALGSVLASLAWCYS</sequence>
<name>A0A1E8PTD9_9BURK</name>
<dbReference type="Proteomes" id="UP000092634">
    <property type="component" value="Unassembled WGS sequence"/>
</dbReference>
<proteinExistence type="predicted"/>
<gene>
    <name evidence="2" type="ORF">BA896_012595</name>
</gene>
<comment type="caution">
    <text evidence="2">The sequence shown here is derived from an EMBL/GenBank/DDBJ whole genome shotgun (WGS) entry which is preliminary data.</text>
</comment>
<dbReference type="AlphaFoldDB" id="A0A1E8PTD9"/>
<evidence type="ECO:0000313" key="2">
    <source>
        <dbReference type="EMBL" id="OFJ49578.1"/>
    </source>
</evidence>
<protein>
    <submittedName>
        <fullName evidence="2">Uncharacterized protein</fullName>
    </submittedName>
</protein>
<evidence type="ECO:0000313" key="3">
    <source>
        <dbReference type="Proteomes" id="UP000092634"/>
    </source>
</evidence>
<organism evidence="2 3">
    <name type="scientific">Janthinobacterium lividum</name>
    <dbReference type="NCBI Taxonomy" id="29581"/>
    <lineage>
        <taxon>Bacteria</taxon>
        <taxon>Pseudomonadati</taxon>
        <taxon>Pseudomonadota</taxon>
        <taxon>Betaproteobacteria</taxon>
        <taxon>Burkholderiales</taxon>
        <taxon>Oxalobacteraceae</taxon>
        <taxon>Janthinobacterium</taxon>
    </lineage>
</organism>
<accession>A0A1E8PTD9</accession>
<keyword evidence="1" id="KW-1133">Transmembrane helix</keyword>
<reference evidence="2 3" key="1">
    <citation type="submission" date="2016-10" db="EMBL/GenBank/DDBJ databases">
        <title>Updated version of Genome Assembly of Janthinobacterium lividum ERGS5:01.</title>
        <authorList>
            <person name="Kumar R."/>
            <person name="Acharya V."/>
            <person name="Singh D."/>
        </authorList>
    </citation>
    <scope>NUCLEOTIDE SEQUENCE [LARGE SCALE GENOMIC DNA]</scope>
    <source>
        <strain evidence="2 3">ERGS5:01</strain>
    </source>
</reference>